<dbReference type="GO" id="GO:0004022">
    <property type="term" value="F:alcohol dehydrogenase (NAD+) activity"/>
    <property type="evidence" value="ECO:0007669"/>
    <property type="project" value="UniProtKB-EC"/>
</dbReference>
<evidence type="ECO:0000256" key="1">
    <source>
        <dbReference type="ARBA" id="ARBA00001947"/>
    </source>
</evidence>
<sequence>MLSYDVVEHGQPLQARLRETPVPGPREVVIRISHSGLCHSDIHLWKGYFELGPDKKQRLGDAGLQPPLTLGHEALGTVVAVGAEVDEVGVGETRLVFPWIGCGSCWACDAGRSDLCAKPRNIGIALPGGFATHMVVPDAKYLVDVTGLDAGFAATLACSGVTSYAAVGKLPTLRADDWVAVIGCGGVGMTAISILKALGIANIVALDVDDNKLQAAQSLGATKTLRADADGAARALFKAAGGMLAAAIDFVGMPKTFNLGYGALRKGGTLVLCGLHGGEWTTPLPLLSQRSISIMGSYVGTLEDLKATVQLAKDGKLAPTPVRVRDAAEINEALDDLNSGRILGRTVLDFSGVDAQ</sequence>
<dbReference type="GO" id="GO:0005737">
    <property type="term" value="C:cytoplasm"/>
    <property type="evidence" value="ECO:0007669"/>
    <property type="project" value="TreeGrafter"/>
</dbReference>
<evidence type="ECO:0000256" key="3">
    <source>
        <dbReference type="ARBA" id="ARBA00013190"/>
    </source>
</evidence>
<organism evidence="8 9">
    <name type="scientific">Paraburkholderia acidisoli</name>
    <dbReference type="NCBI Taxonomy" id="2571748"/>
    <lineage>
        <taxon>Bacteria</taxon>
        <taxon>Pseudomonadati</taxon>
        <taxon>Pseudomonadota</taxon>
        <taxon>Betaproteobacteria</taxon>
        <taxon>Burkholderiales</taxon>
        <taxon>Burkholderiaceae</taxon>
        <taxon>Paraburkholderia</taxon>
    </lineage>
</organism>
<dbReference type="OrthoDB" id="9771084at2"/>
<evidence type="ECO:0000256" key="4">
    <source>
        <dbReference type="ARBA" id="ARBA00022723"/>
    </source>
</evidence>
<keyword evidence="4" id="KW-0479">Metal-binding</keyword>
<dbReference type="Gene3D" id="3.90.180.10">
    <property type="entry name" value="Medium-chain alcohol dehydrogenases, catalytic domain"/>
    <property type="match status" value="1"/>
</dbReference>
<dbReference type="Pfam" id="PF08240">
    <property type="entry name" value="ADH_N"/>
    <property type="match status" value="1"/>
</dbReference>
<evidence type="ECO:0000313" key="8">
    <source>
        <dbReference type="EMBL" id="QGZ65577.1"/>
    </source>
</evidence>
<evidence type="ECO:0000256" key="6">
    <source>
        <dbReference type="ARBA" id="ARBA00023002"/>
    </source>
</evidence>
<dbReference type="AlphaFoldDB" id="A0A7Z2GPI1"/>
<dbReference type="InterPro" id="IPR020843">
    <property type="entry name" value="ER"/>
</dbReference>
<dbReference type="PANTHER" id="PTHR42940:SF8">
    <property type="entry name" value="VACUOLAR PROTEIN SORTING-ASSOCIATED PROTEIN 11"/>
    <property type="match status" value="1"/>
</dbReference>
<evidence type="ECO:0000256" key="2">
    <source>
        <dbReference type="ARBA" id="ARBA00008072"/>
    </source>
</evidence>
<protein>
    <recommendedName>
        <fullName evidence="3">alcohol dehydrogenase</fullName>
        <ecNumber evidence="3">1.1.1.1</ecNumber>
    </recommendedName>
</protein>
<reference evidence="8 9" key="1">
    <citation type="submission" date="2019-12" db="EMBL/GenBank/DDBJ databases">
        <title>Paraburkholderia acidiphila 7Q-K02 sp. nov and Paraburkholderia acidisoli DHF22 sp. nov., two strains isolated from forest soil.</title>
        <authorList>
            <person name="Gao Z."/>
            <person name="Qiu L."/>
        </authorList>
    </citation>
    <scope>NUCLEOTIDE SEQUENCE [LARGE SCALE GENOMIC DNA]</scope>
    <source>
        <strain evidence="8 9">DHF22</strain>
    </source>
</reference>
<dbReference type="InterPro" id="IPR013149">
    <property type="entry name" value="ADH-like_C"/>
</dbReference>
<dbReference type="Gene3D" id="3.40.50.720">
    <property type="entry name" value="NAD(P)-binding Rossmann-like Domain"/>
    <property type="match status" value="1"/>
</dbReference>
<dbReference type="InterPro" id="IPR011032">
    <property type="entry name" value="GroES-like_sf"/>
</dbReference>
<keyword evidence="9" id="KW-1185">Reference proteome</keyword>
<feature type="domain" description="Enoyl reductase (ER)" evidence="7">
    <location>
        <begin position="10"/>
        <end position="348"/>
    </location>
</feature>
<comment type="cofactor">
    <cofactor evidence="1">
        <name>Zn(2+)</name>
        <dbReference type="ChEBI" id="CHEBI:29105"/>
    </cofactor>
</comment>
<dbReference type="RefSeq" id="WP_158956153.1">
    <property type="nucleotide sequence ID" value="NZ_CP046915.1"/>
</dbReference>
<gene>
    <name evidence="8" type="ORF">FAZ98_27940</name>
</gene>
<dbReference type="InterPro" id="IPR036291">
    <property type="entry name" value="NAD(P)-bd_dom_sf"/>
</dbReference>
<keyword evidence="5" id="KW-0862">Zinc</keyword>
<dbReference type="SUPFAM" id="SSF51735">
    <property type="entry name" value="NAD(P)-binding Rossmann-fold domains"/>
    <property type="match status" value="1"/>
</dbReference>
<dbReference type="CDD" id="cd08240">
    <property type="entry name" value="6_hydroxyhexanoate_dh_like"/>
    <property type="match status" value="1"/>
</dbReference>
<evidence type="ECO:0000313" key="9">
    <source>
        <dbReference type="Proteomes" id="UP000433577"/>
    </source>
</evidence>
<dbReference type="GO" id="GO:0046872">
    <property type="term" value="F:metal ion binding"/>
    <property type="evidence" value="ECO:0007669"/>
    <property type="project" value="UniProtKB-KW"/>
</dbReference>
<dbReference type="SUPFAM" id="SSF50129">
    <property type="entry name" value="GroES-like"/>
    <property type="match status" value="1"/>
</dbReference>
<dbReference type="PANTHER" id="PTHR42940">
    <property type="entry name" value="ALCOHOL DEHYDROGENASE 1-RELATED"/>
    <property type="match status" value="1"/>
</dbReference>
<keyword evidence="6" id="KW-0560">Oxidoreductase</keyword>
<accession>A0A7Z2GPI1</accession>
<dbReference type="KEGG" id="pacs:FAZ98_27940"/>
<dbReference type="Proteomes" id="UP000433577">
    <property type="component" value="Chromosome 3"/>
</dbReference>
<comment type="similarity">
    <text evidence="2">Belongs to the zinc-containing alcohol dehydrogenase family.</text>
</comment>
<dbReference type="Pfam" id="PF00107">
    <property type="entry name" value="ADH_zinc_N"/>
    <property type="match status" value="1"/>
</dbReference>
<dbReference type="EC" id="1.1.1.1" evidence="3"/>
<dbReference type="SMART" id="SM00829">
    <property type="entry name" value="PKS_ER"/>
    <property type="match status" value="1"/>
</dbReference>
<dbReference type="InterPro" id="IPR013154">
    <property type="entry name" value="ADH-like_N"/>
</dbReference>
<evidence type="ECO:0000259" key="7">
    <source>
        <dbReference type="SMART" id="SM00829"/>
    </source>
</evidence>
<evidence type="ECO:0000256" key="5">
    <source>
        <dbReference type="ARBA" id="ARBA00022833"/>
    </source>
</evidence>
<proteinExistence type="inferred from homology"/>
<dbReference type="EMBL" id="CP046915">
    <property type="protein sequence ID" value="QGZ65577.1"/>
    <property type="molecule type" value="Genomic_DNA"/>
</dbReference>
<name>A0A7Z2GPI1_9BURK</name>